<organism evidence="2 3">
    <name type="scientific">Plasmodium malariae</name>
    <dbReference type="NCBI Taxonomy" id="5858"/>
    <lineage>
        <taxon>Eukaryota</taxon>
        <taxon>Sar</taxon>
        <taxon>Alveolata</taxon>
        <taxon>Apicomplexa</taxon>
        <taxon>Aconoidasida</taxon>
        <taxon>Haemosporida</taxon>
        <taxon>Plasmodiidae</taxon>
        <taxon>Plasmodium</taxon>
        <taxon>Plasmodium (Plasmodium)</taxon>
    </lineage>
</organism>
<protein>
    <submittedName>
        <fullName evidence="2">MSP7-like protein (MSRP4)</fullName>
    </submittedName>
</protein>
<feature type="domain" description="Merozoite surface protein C-terminal" evidence="1">
    <location>
        <begin position="1"/>
        <end position="75"/>
    </location>
</feature>
<accession>A0A1A8W8G8</accession>
<name>A0A1A8W8G8_PLAMA</name>
<dbReference type="EMBL" id="FLQW01001132">
    <property type="protein sequence ID" value="SBS87982.1"/>
    <property type="molecule type" value="Genomic_DNA"/>
</dbReference>
<proteinExistence type="predicted"/>
<dbReference type="AlphaFoldDB" id="A0A1A8W8G8"/>
<evidence type="ECO:0000313" key="3">
    <source>
        <dbReference type="Proteomes" id="UP000078597"/>
    </source>
</evidence>
<dbReference type="Proteomes" id="UP000078597">
    <property type="component" value="Unassembled WGS sequence"/>
</dbReference>
<evidence type="ECO:0000259" key="1">
    <source>
        <dbReference type="Pfam" id="PF12948"/>
    </source>
</evidence>
<evidence type="ECO:0000313" key="2">
    <source>
        <dbReference type="EMBL" id="SBS87982.1"/>
    </source>
</evidence>
<gene>
    <name evidence="2" type="ORF">PMALA_021170</name>
</gene>
<dbReference type="InterPro" id="IPR024781">
    <property type="entry name" value="MSP_C"/>
</dbReference>
<sequence length="83" mass="9658">MVKKLIEPFSERGKTEGTQANAINEVFKKALTDDLYYKEFTNVIHGIYIYVKQHSYLNENSSEELYNKAHENAINILDTIMDN</sequence>
<reference evidence="3" key="1">
    <citation type="submission" date="2016-05" db="EMBL/GenBank/DDBJ databases">
        <authorList>
            <person name="Naeem Raeece"/>
        </authorList>
    </citation>
    <scope>NUCLEOTIDE SEQUENCE [LARGE SCALE GENOMIC DNA]</scope>
</reference>
<dbReference type="Pfam" id="PF12948">
    <property type="entry name" value="MSP7_C"/>
    <property type="match status" value="1"/>
</dbReference>